<sequence>MEELLEILEEINPDVDYSTCTTLIDDHLLDSFAILSLVSEIGDTFDVQIAPGDMIAKNFNSAEAIWAMIQRLEEEG</sequence>
<name>A0A395VGC9_9FIRM</name>
<dbReference type="AlphaFoldDB" id="A0A395VGC9"/>
<dbReference type="Proteomes" id="UP000266172">
    <property type="component" value="Unassembled WGS sequence"/>
</dbReference>
<evidence type="ECO:0000313" key="2">
    <source>
        <dbReference type="Proteomes" id="UP000266172"/>
    </source>
</evidence>
<gene>
    <name evidence="1" type="ORF">DWX93_04320</name>
</gene>
<protein>
    <submittedName>
        <fullName evidence="1">Acyl carrier protein</fullName>
    </submittedName>
</protein>
<dbReference type="RefSeq" id="WP_014079272.1">
    <property type="nucleotide sequence ID" value="NZ_CAUGCI010000027.1"/>
</dbReference>
<reference evidence="1 2" key="1">
    <citation type="submission" date="2018-08" db="EMBL/GenBank/DDBJ databases">
        <title>A genome reference for cultivated species of the human gut microbiota.</title>
        <authorList>
            <person name="Zou Y."/>
            <person name="Xue W."/>
            <person name="Luo G."/>
        </authorList>
    </citation>
    <scope>NUCLEOTIDE SEQUENCE [LARGE SCALE GENOMIC DNA]</scope>
    <source>
        <strain evidence="1 2">AF22-12AC</strain>
    </source>
</reference>
<dbReference type="EMBL" id="QRVL01000001">
    <property type="protein sequence ID" value="RGS42542.1"/>
    <property type="molecule type" value="Genomic_DNA"/>
</dbReference>
<dbReference type="OMA" id="FARFIMD"/>
<dbReference type="SUPFAM" id="SSF47336">
    <property type="entry name" value="ACP-like"/>
    <property type="match status" value="1"/>
</dbReference>
<organism evidence="1 2">
    <name type="scientific">Roseburia hominis</name>
    <dbReference type="NCBI Taxonomy" id="301301"/>
    <lineage>
        <taxon>Bacteria</taxon>
        <taxon>Bacillati</taxon>
        <taxon>Bacillota</taxon>
        <taxon>Clostridia</taxon>
        <taxon>Lachnospirales</taxon>
        <taxon>Lachnospiraceae</taxon>
        <taxon>Roseburia</taxon>
    </lineage>
</organism>
<proteinExistence type="predicted"/>
<dbReference type="Gene3D" id="1.10.1200.10">
    <property type="entry name" value="ACP-like"/>
    <property type="match status" value="1"/>
</dbReference>
<comment type="caution">
    <text evidence="1">The sequence shown here is derived from an EMBL/GenBank/DDBJ whole genome shotgun (WGS) entry which is preliminary data.</text>
</comment>
<accession>A0A395VGC9</accession>
<dbReference type="InterPro" id="IPR036736">
    <property type="entry name" value="ACP-like_sf"/>
</dbReference>
<dbReference type="GeneID" id="93722944"/>
<evidence type="ECO:0000313" key="1">
    <source>
        <dbReference type="EMBL" id="RGS42542.1"/>
    </source>
</evidence>